<keyword evidence="1" id="KW-0732">Signal</keyword>
<sequence>MMVHSWALLILLFVTLCLGYATKERSDNVTQFKMDCYRNGTCWYPDSCKICPKPQHSFYERSLVYYYDVETKNCQYVIGRITPTETCNSFDNITDCEFFCAVYSDEEYD</sequence>
<dbReference type="EMBL" id="GEDV01006536">
    <property type="protein sequence ID" value="JAP82021.1"/>
    <property type="molecule type" value="Transcribed_RNA"/>
</dbReference>
<reference evidence="2" key="1">
    <citation type="journal article" date="2016" name="Ticks Tick Borne Dis.">
        <title>De novo assembly and annotation of the salivary gland transcriptome of Rhipicephalus appendiculatus male and female ticks during blood feeding.</title>
        <authorList>
            <person name="de Castro M.H."/>
            <person name="de Klerk D."/>
            <person name="Pienaar R."/>
            <person name="Latif A.A."/>
            <person name="Rees D.J."/>
            <person name="Mans B.J."/>
        </authorList>
    </citation>
    <scope>NUCLEOTIDE SEQUENCE</scope>
    <source>
        <tissue evidence="2">Salivary glands</tissue>
    </source>
</reference>
<feature type="signal peptide" evidence="1">
    <location>
        <begin position="1"/>
        <end position="19"/>
    </location>
</feature>
<evidence type="ECO:0000256" key="1">
    <source>
        <dbReference type="SAM" id="SignalP"/>
    </source>
</evidence>
<evidence type="ECO:0000313" key="2">
    <source>
        <dbReference type="EMBL" id="JAP82021.1"/>
    </source>
</evidence>
<protein>
    <submittedName>
        <fullName evidence="2">Pancreatic trypsin inhibitor</fullName>
    </submittedName>
</protein>
<dbReference type="InterPro" id="IPR036880">
    <property type="entry name" value="Kunitz_BPTI_sf"/>
</dbReference>
<feature type="chain" id="PRO_5007286137" evidence="1">
    <location>
        <begin position="20"/>
        <end position="109"/>
    </location>
</feature>
<dbReference type="Gene3D" id="4.10.410.10">
    <property type="entry name" value="Pancreatic trypsin inhibitor Kunitz domain"/>
    <property type="match status" value="1"/>
</dbReference>
<name>A0A131YVT8_RHIAP</name>
<dbReference type="AlphaFoldDB" id="A0A131YVT8"/>
<accession>A0A131YVT8</accession>
<organism evidence="2">
    <name type="scientific">Rhipicephalus appendiculatus</name>
    <name type="common">Brown ear tick</name>
    <dbReference type="NCBI Taxonomy" id="34631"/>
    <lineage>
        <taxon>Eukaryota</taxon>
        <taxon>Metazoa</taxon>
        <taxon>Ecdysozoa</taxon>
        <taxon>Arthropoda</taxon>
        <taxon>Chelicerata</taxon>
        <taxon>Arachnida</taxon>
        <taxon>Acari</taxon>
        <taxon>Parasitiformes</taxon>
        <taxon>Ixodida</taxon>
        <taxon>Ixodoidea</taxon>
        <taxon>Ixodidae</taxon>
        <taxon>Rhipicephalinae</taxon>
        <taxon>Rhipicephalus</taxon>
        <taxon>Rhipicephalus</taxon>
    </lineage>
</organism>
<proteinExistence type="predicted"/>
<dbReference type="GO" id="GO:0004867">
    <property type="term" value="F:serine-type endopeptidase inhibitor activity"/>
    <property type="evidence" value="ECO:0007669"/>
    <property type="project" value="InterPro"/>
</dbReference>